<keyword evidence="3" id="KW-0804">Transcription</keyword>
<dbReference type="CDD" id="cd07377">
    <property type="entry name" value="WHTH_GntR"/>
    <property type="match status" value="1"/>
</dbReference>
<dbReference type="RefSeq" id="WP_358361364.1">
    <property type="nucleotide sequence ID" value="NZ_JBEZFP010000116.1"/>
</dbReference>
<evidence type="ECO:0000256" key="3">
    <source>
        <dbReference type="ARBA" id="ARBA00023163"/>
    </source>
</evidence>
<protein>
    <submittedName>
        <fullName evidence="5">FCD domain-containing protein</fullName>
    </submittedName>
</protein>
<dbReference type="InterPro" id="IPR036388">
    <property type="entry name" value="WH-like_DNA-bd_sf"/>
</dbReference>
<organism evidence="5 6">
    <name type="scientific">Streptodolium elevatio</name>
    <dbReference type="NCBI Taxonomy" id="3157996"/>
    <lineage>
        <taxon>Bacteria</taxon>
        <taxon>Bacillati</taxon>
        <taxon>Actinomycetota</taxon>
        <taxon>Actinomycetes</taxon>
        <taxon>Kitasatosporales</taxon>
        <taxon>Streptomycetaceae</taxon>
        <taxon>Streptodolium</taxon>
    </lineage>
</organism>
<keyword evidence="1" id="KW-0805">Transcription regulation</keyword>
<feature type="domain" description="HTH gntR-type" evidence="4">
    <location>
        <begin position="20"/>
        <end position="90"/>
    </location>
</feature>
<dbReference type="PRINTS" id="PR00035">
    <property type="entry name" value="HTHGNTR"/>
</dbReference>
<evidence type="ECO:0000259" key="4">
    <source>
        <dbReference type="PROSITE" id="PS50949"/>
    </source>
</evidence>
<reference evidence="5 6" key="1">
    <citation type="submission" date="2024-06" db="EMBL/GenBank/DDBJ databases">
        <title>The Natural Products Discovery Center: Release of the First 8490 Sequenced Strains for Exploring Actinobacteria Biosynthetic Diversity.</title>
        <authorList>
            <person name="Kalkreuter E."/>
            <person name="Kautsar S.A."/>
            <person name="Yang D."/>
            <person name="Bader C.D."/>
            <person name="Teijaro C.N."/>
            <person name="Fluegel L."/>
            <person name="Davis C.M."/>
            <person name="Simpson J.R."/>
            <person name="Lauterbach L."/>
            <person name="Steele A.D."/>
            <person name="Gui C."/>
            <person name="Meng S."/>
            <person name="Li G."/>
            <person name="Viehrig K."/>
            <person name="Ye F."/>
            <person name="Su P."/>
            <person name="Kiefer A.F."/>
            <person name="Nichols A."/>
            <person name="Cepeda A.J."/>
            <person name="Yan W."/>
            <person name="Fan B."/>
            <person name="Jiang Y."/>
            <person name="Adhikari A."/>
            <person name="Zheng C.-J."/>
            <person name="Schuster L."/>
            <person name="Cowan T.M."/>
            <person name="Smanski M.J."/>
            <person name="Chevrette M.G."/>
            <person name="De Carvalho L.P.S."/>
            <person name="Shen B."/>
        </authorList>
    </citation>
    <scope>NUCLEOTIDE SEQUENCE [LARGE SCALE GENOMIC DNA]</scope>
    <source>
        <strain evidence="5 6">NPDC048946</strain>
    </source>
</reference>
<accession>A0ABV3DR86</accession>
<evidence type="ECO:0000256" key="2">
    <source>
        <dbReference type="ARBA" id="ARBA00023125"/>
    </source>
</evidence>
<dbReference type="SMART" id="SM00895">
    <property type="entry name" value="FCD"/>
    <property type="match status" value="1"/>
</dbReference>
<dbReference type="PANTHER" id="PTHR43537:SF24">
    <property type="entry name" value="GLUCONATE OPERON TRANSCRIPTIONAL REPRESSOR"/>
    <property type="match status" value="1"/>
</dbReference>
<dbReference type="Gene3D" id="1.20.120.530">
    <property type="entry name" value="GntR ligand-binding domain-like"/>
    <property type="match status" value="1"/>
</dbReference>
<dbReference type="Pfam" id="PF00392">
    <property type="entry name" value="GntR"/>
    <property type="match status" value="1"/>
</dbReference>
<dbReference type="InterPro" id="IPR036390">
    <property type="entry name" value="WH_DNA-bd_sf"/>
</dbReference>
<keyword evidence="2" id="KW-0238">DNA-binding</keyword>
<dbReference type="Pfam" id="PF07729">
    <property type="entry name" value="FCD"/>
    <property type="match status" value="1"/>
</dbReference>
<dbReference type="PANTHER" id="PTHR43537">
    <property type="entry name" value="TRANSCRIPTIONAL REGULATOR, GNTR FAMILY"/>
    <property type="match status" value="1"/>
</dbReference>
<evidence type="ECO:0000313" key="5">
    <source>
        <dbReference type="EMBL" id="MEU8138266.1"/>
    </source>
</evidence>
<dbReference type="SMART" id="SM00345">
    <property type="entry name" value="HTH_GNTR"/>
    <property type="match status" value="1"/>
</dbReference>
<dbReference type="EMBL" id="JBEZFP010000116">
    <property type="protein sequence ID" value="MEU8138266.1"/>
    <property type="molecule type" value="Genomic_DNA"/>
</dbReference>
<dbReference type="Gene3D" id="1.10.10.10">
    <property type="entry name" value="Winged helix-like DNA-binding domain superfamily/Winged helix DNA-binding domain"/>
    <property type="match status" value="1"/>
</dbReference>
<evidence type="ECO:0000313" key="6">
    <source>
        <dbReference type="Proteomes" id="UP001551482"/>
    </source>
</evidence>
<dbReference type="InterPro" id="IPR000524">
    <property type="entry name" value="Tscrpt_reg_HTH_GntR"/>
</dbReference>
<dbReference type="SUPFAM" id="SSF46785">
    <property type="entry name" value="Winged helix' DNA-binding domain"/>
    <property type="match status" value="1"/>
</dbReference>
<keyword evidence="6" id="KW-1185">Reference proteome</keyword>
<proteinExistence type="predicted"/>
<dbReference type="Proteomes" id="UP001551482">
    <property type="component" value="Unassembled WGS sequence"/>
</dbReference>
<sequence length="260" mass="28554">MDRAVEGPRVGVGHTPVHHQAVAEAVAATLRRRILNGELGDGDVLPKQDDLLAEFQVGRTTLRQAMWILETEGLVTVRRGKVGGAVVHAPRPQDAAHMFGMVMQARRVPLEDLSLALRSLEPVCVGLCARRPDRDRTVVPELQSVHDEMIRHLDDGAAYIRATRGFHEAIVRNCGNQTMQILLSAVEELWSRQERLWMTEGLRETGRTTRLAGALEHAQLIELIAAGDDVGAYHLAVRHLEGAHAFPLSAHGSRPVEAGD</sequence>
<dbReference type="InterPro" id="IPR011711">
    <property type="entry name" value="GntR_C"/>
</dbReference>
<comment type="caution">
    <text evidence="5">The sequence shown here is derived from an EMBL/GenBank/DDBJ whole genome shotgun (WGS) entry which is preliminary data.</text>
</comment>
<dbReference type="PROSITE" id="PS50949">
    <property type="entry name" value="HTH_GNTR"/>
    <property type="match status" value="1"/>
</dbReference>
<dbReference type="InterPro" id="IPR008920">
    <property type="entry name" value="TF_FadR/GntR_C"/>
</dbReference>
<dbReference type="SUPFAM" id="SSF48008">
    <property type="entry name" value="GntR ligand-binding domain-like"/>
    <property type="match status" value="1"/>
</dbReference>
<gene>
    <name evidence="5" type="ORF">AB0C36_32775</name>
</gene>
<evidence type="ECO:0000256" key="1">
    <source>
        <dbReference type="ARBA" id="ARBA00023015"/>
    </source>
</evidence>
<name>A0ABV3DR86_9ACTN</name>